<accession>A0A2P2QDD0</accession>
<protein>
    <submittedName>
        <fullName evidence="1">Uncharacterized protein</fullName>
    </submittedName>
</protein>
<evidence type="ECO:0000313" key="1">
    <source>
        <dbReference type="EMBL" id="MBX64949.1"/>
    </source>
</evidence>
<name>A0A2P2QDD0_RHIMU</name>
<reference evidence="1" key="1">
    <citation type="submission" date="2018-02" db="EMBL/GenBank/DDBJ databases">
        <title>Rhizophora mucronata_Transcriptome.</title>
        <authorList>
            <person name="Meera S.P."/>
            <person name="Sreeshan A."/>
            <person name="Augustine A."/>
        </authorList>
    </citation>
    <scope>NUCLEOTIDE SEQUENCE</scope>
    <source>
        <tissue evidence="1">Leaf</tissue>
    </source>
</reference>
<dbReference type="EMBL" id="GGEC01084465">
    <property type="protein sequence ID" value="MBX64949.1"/>
    <property type="molecule type" value="Transcribed_RNA"/>
</dbReference>
<proteinExistence type="predicted"/>
<organism evidence="1">
    <name type="scientific">Rhizophora mucronata</name>
    <name type="common">Asiatic mangrove</name>
    <dbReference type="NCBI Taxonomy" id="61149"/>
    <lineage>
        <taxon>Eukaryota</taxon>
        <taxon>Viridiplantae</taxon>
        <taxon>Streptophyta</taxon>
        <taxon>Embryophyta</taxon>
        <taxon>Tracheophyta</taxon>
        <taxon>Spermatophyta</taxon>
        <taxon>Magnoliopsida</taxon>
        <taxon>eudicotyledons</taxon>
        <taxon>Gunneridae</taxon>
        <taxon>Pentapetalae</taxon>
        <taxon>rosids</taxon>
        <taxon>fabids</taxon>
        <taxon>Malpighiales</taxon>
        <taxon>Rhizophoraceae</taxon>
        <taxon>Rhizophora</taxon>
    </lineage>
</organism>
<sequence>MREDCLPRAVWSYV</sequence>